<organism evidence="2 3">
    <name type="scientific">Sphaeroforma arctica JP610</name>
    <dbReference type="NCBI Taxonomy" id="667725"/>
    <lineage>
        <taxon>Eukaryota</taxon>
        <taxon>Ichthyosporea</taxon>
        <taxon>Ichthyophonida</taxon>
        <taxon>Sphaeroforma</taxon>
    </lineage>
</organism>
<dbReference type="Proteomes" id="UP000054560">
    <property type="component" value="Unassembled WGS sequence"/>
</dbReference>
<keyword evidence="1" id="KW-0812">Transmembrane</keyword>
<sequence length="120" mass="12458">MLSLCESTAKETLKTDLSDNSTGDIDATGPNTAVLHALHQPISLTLFLGVFTMCLQPIMFGLGIGTPNNASIAMQWNGVVNGTFSPEPATFEPPLSDDVYSWITSLLSVGGAIGGLCGGK</sequence>
<dbReference type="AlphaFoldDB" id="A0A0L0F8Q1"/>
<dbReference type="RefSeq" id="XP_014146987.1">
    <property type="nucleotide sequence ID" value="XM_014291512.1"/>
</dbReference>
<proteinExistence type="predicted"/>
<dbReference type="EMBL" id="KQ246102">
    <property type="protein sequence ID" value="KNC73085.1"/>
    <property type="molecule type" value="Genomic_DNA"/>
</dbReference>
<feature type="transmembrane region" description="Helical" evidence="1">
    <location>
        <begin position="44"/>
        <end position="64"/>
    </location>
</feature>
<feature type="transmembrane region" description="Helical" evidence="1">
    <location>
        <begin position="99"/>
        <end position="119"/>
    </location>
</feature>
<keyword evidence="1" id="KW-0472">Membrane</keyword>
<dbReference type="GeneID" id="25914861"/>
<name>A0A0L0F8Q1_9EUKA</name>
<feature type="non-terminal residue" evidence="2">
    <location>
        <position position="120"/>
    </location>
</feature>
<keyword evidence="1" id="KW-1133">Transmembrane helix</keyword>
<evidence type="ECO:0000313" key="3">
    <source>
        <dbReference type="Proteomes" id="UP000054560"/>
    </source>
</evidence>
<accession>A0A0L0F8Q1</accession>
<evidence type="ECO:0000256" key="1">
    <source>
        <dbReference type="SAM" id="Phobius"/>
    </source>
</evidence>
<evidence type="ECO:0000313" key="2">
    <source>
        <dbReference type="EMBL" id="KNC73085.1"/>
    </source>
</evidence>
<keyword evidence="3" id="KW-1185">Reference proteome</keyword>
<gene>
    <name evidence="2" type="ORF">SARC_14357</name>
</gene>
<reference evidence="2 3" key="1">
    <citation type="submission" date="2011-02" db="EMBL/GenBank/DDBJ databases">
        <title>The Genome Sequence of Sphaeroforma arctica JP610.</title>
        <authorList>
            <consortium name="The Broad Institute Genome Sequencing Platform"/>
            <person name="Russ C."/>
            <person name="Cuomo C."/>
            <person name="Young S.K."/>
            <person name="Zeng Q."/>
            <person name="Gargeya S."/>
            <person name="Alvarado L."/>
            <person name="Berlin A."/>
            <person name="Chapman S.B."/>
            <person name="Chen Z."/>
            <person name="Freedman E."/>
            <person name="Gellesch M."/>
            <person name="Goldberg J."/>
            <person name="Griggs A."/>
            <person name="Gujja S."/>
            <person name="Heilman E."/>
            <person name="Heiman D."/>
            <person name="Howarth C."/>
            <person name="Mehta T."/>
            <person name="Neiman D."/>
            <person name="Pearson M."/>
            <person name="Roberts A."/>
            <person name="Saif S."/>
            <person name="Shea T."/>
            <person name="Shenoy N."/>
            <person name="Sisk P."/>
            <person name="Stolte C."/>
            <person name="Sykes S."/>
            <person name="White J."/>
            <person name="Yandava C."/>
            <person name="Burger G."/>
            <person name="Gray M.W."/>
            <person name="Holland P.W.H."/>
            <person name="King N."/>
            <person name="Lang F.B.F."/>
            <person name="Roger A.J."/>
            <person name="Ruiz-Trillo I."/>
            <person name="Haas B."/>
            <person name="Nusbaum C."/>
            <person name="Birren B."/>
        </authorList>
    </citation>
    <scope>NUCLEOTIDE SEQUENCE [LARGE SCALE GENOMIC DNA]</scope>
    <source>
        <strain evidence="2 3">JP610</strain>
    </source>
</reference>
<protein>
    <submittedName>
        <fullName evidence="2">Uncharacterized protein</fullName>
    </submittedName>
</protein>